<evidence type="ECO:0008006" key="15">
    <source>
        <dbReference type="Google" id="ProtNLM"/>
    </source>
</evidence>
<evidence type="ECO:0000256" key="2">
    <source>
        <dbReference type="ARBA" id="ARBA00022448"/>
    </source>
</evidence>
<feature type="transmembrane region" description="Helical" evidence="10">
    <location>
        <begin position="202"/>
        <end position="220"/>
    </location>
</feature>
<feature type="transmembrane region" description="Helical" evidence="10">
    <location>
        <begin position="275"/>
        <end position="296"/>
    </location>
</feature>
<feature type="transmembrane region" description="Helical" evidence="10">
    <location>
        <begin position="125"/>
        <end position="145"/>
    </location>
</feature>
<dbReference type="InterPro" id="IPR053951">
    <property type="entry name" value="K_trans_N"/>
</dbReference>
<dbReference type="GO" id="GO:0016020">
    <property type="term" value="C:membrane"/>
    <property type="evidence" value="ECO:0007669"/>
    <property type="project" value="UniProtKB-SubCell"/>
</dbReference>
<feature type="transmembrane region" description="Helical" evidence="10">
    <location>
        <begin position="82"/>
        <end position="105"/>
    </location>
</feature>
<dbReference type="InterPro" id="IPR003855">
    <property type="entry name" value="K+_transporter"/>
</dbReference>
<gene>
    <name evidence="13" type="ORF">LTR09_001307</name>
</gene>
<evidence type="ECO:0000313" key="13">
    <source>
        <dbReference type="EMBL" id="KAK3058229.1"/>
    </source>
</evidence>
<keyword evidence="8 10" id="KW-0472">Membrane</keyword>
<evidence type="ECO:0000256" key="3">
    <source>
        <dbReference type="ARBA" id="ARBA00022538"/>
    </source>
</evidence>
<feature type="domain" description="K+ potassium transporter C-terminal" evidence="12">
    <location>
        <begin position="594"/>
        <end position="792"/>
    </location>
</feature>
<comment type="subcellular location">
    <subcellularLocation>
        <location evidence="1">Membrane</location>
        <topology evidence="1">Multi-pass membrane protein</topology>
    </subcellularLocation>
</comment>
<feature type="transmembrane region" description="Helical" evidence="10">
    <location>
        <begin position="530"/>
        <end position="548"/>
    </location>
</feature>
<evidence type="ECO:0000313" key="14">
    <source>
        <dbReference type="Proteomes" id="UP001271007"/>
    </source>
</evidence>
<keyword evidence="2" id="KW-0813">Transport</keyword>
<keyword evidence="3" id="KW-0633">Potassium transport</keyword>
<feature type="transmembrane region" description="Helical" evidence="10">
    <location>
        <begin position="355"/>
        <end position="379"/>
    </location>
</feature>
<feature type="transmembrane region" description="Helical" evidence="10">
    <location>
        <begin position="321"/>
        <end position="343"/>
    </location>
</feature>
<evidence type="ECO:0000259" key="11">
    <source>
        <dbReference type="Pfam" id="PF02705"/>
    </source>
</evidence>
<dbReference type="Pfam" id="PF22776">
    <property type="entry name" value="K_trans_C"/>
    <property type="match status" value="1"/>
</dbReference>
<dbReference type="NCBIfam" id="TIGR00794">
    <property type="entry name" value="kup"/>
    <property type="match status" value="1"/>
</dbReference>
<feature type="transmembrane region" description="Helical" evidence="10">
    <location>
        <begin position="471"/>
        <end position="497"/>
    </location>
</feature>
<evidence type="ECO:0000259" key="12">
    <source>
        <dbReference type="Pfam" id="PF22776"/>
    </source>
</evidence>
<dbReference type="Proteomes" id="UP001271007">
    <property type="component" value="Unassembled WGS sequence"/>
</dbReference>
<evidence type="ECO:0000256" key="10">
    <source>
        <dbReference type="SAM" id="Phobius"/>
    </source>
</evidence>
<feature type="compositionally biased region" description="Basic and acidic residues" evidence="9">
    <location>
        <begin position="13"/>
        <end position="22"/>
    </location>
</feature>
<dbReference type="PANTHER" id="PTHR30540:SF83">
    <property type="entry name" value="K+ POTASSIUM TRANSPORTER"/>
    <property type="match status" value="1"/>
</dbReference>
<sequence>MAPQTVQWAGQAKRIDTNEDRADVASGVDVDDGIVFSRTVSGGPHLARSHTRTQQDDDDPEYSGLKRPGDQKTKQVFKGTKLFFLAYQSIGVIYGDIGTSPLYVYSSTFVDTDPTRENVIGVLSLIIWSLLMMVTLKYVFIILNVDNEGEGGTFSCYSLLSRYANITNRDPRLQPLVKLERYNTEDLHQSNLQVRKAVEKSGLLKGLLKFIGVLAVSMVMSDGVLTPAQSVLGAVQGLEVIAPSISKSVVVGTSCGILVLLFLIQPFGTTKIGTAFAPIIILWLGTLAAFGIYNLVEYDWRVLKAFNPAEGFFYLIRNGTAGWTSLGGILLAFTGVEALFADLGAFSKRAIQMSWLGYCLPCLLITYIGQAAKIAVVPSAYAYPVFHTVPPGCLIYTEILAILAAIVASQAIITATFQLLAQIIKLSYFPQVQVKHTSKTYHNQLYVPFANYLLCIGTIIITAVFNNTTSLGQAYGVCVMFVTFFDTTMTALVALLVWRIRPYFVVLPWLAIAAMDGAYLSSALTKFPHGAWFTIMLALVLSSIFILWRFGKESQWKAEAVDRHSLSTFIDKDADGTARLAGSSGGESLTITKGLGIFFDKGGIKTPLVFSQFIQKLVSMPEVLVFFHMRPLEVPTVPAEDRFVVSKIRYLPNCYRIIVRHGFMDEVVTHDLAGLVFKHLKDYVVHEHTRPYLAENEDDGTGSNSTAMSEKAMAAAAAEAADSLGLAELQQAFDHRVLYIIGKEQMKVMPKSAVWRAVLLNIFLFIRDYSRTKMSNLKVPTDRLVEIGFIKEV</sequence>
<feature type="region of interest" description="Disordered" evidence="9">
    <location>
        <begin position="1"/>
        <end position="22"/>
    </location>
</feature>
<feature type="domain" description="K+ potassium transporter integral membrane" evidence="11">
    <location>
        <begin position="85"/>
        <end position="571"/>
    </location>
</feature>
<comment type="caution">
    <text evidence="13">The sequence shown here is derived from an EMBL/GenBank/DDBJ whole genome shotgun (WGS) entry which is preliminary data.</text>
</comment>
<feature type="transmembrane region" description="Helical" evidence="10">
    <location>
        <begin position="504"/>
        <end position="524"/>
    </location>
</feature>
<evidence type="ECO:0000256" key="5">
    <source>
        <dbReference type="ARBA" id="ARBA00022958"/>
    </source>
</evidence>
<protein>
    <recommendedName>
        <fullName evidence="15">Potassium transporter</fullName>
    </recommendedName>
</protein>
<dbReference type="EMBL" id="JAWDJX010000002">
    <property type="protein sequence ID" value="KAK3058229.1"/>
    <property type="molecule type" value="Genomic_DNA"/>
</dbReference>
<dbReference type="GO" id="GO:0015079">
    <property type="term" value="F:potassium ion transmembrane transporter activity"/>
    <property type="evidence" value="ECO:0007669"/>
    <property type="project" value="InterPro"/>
</dbReference>
<keyword evidence="7" id="KW-0406">Ion transport</keyword>
<dbReference type="Pfam" id="PF02705">
    <property type="entry name" value="K_trans"/>
    <property type="match status" value="1"/>
</dbReference>
<evidence type="ECO:0000256" key="6">
    <source>
        <dbReference type="ARBA" id="ARBA00022989"/>
    </source>
</evidence>
<organism evidence="13 14">
    <name type="scientific">Extremus antarcticus</name>
    <dbReference type="NCBI Taxonomy" id="702011"/>
    <lineage>
        <taxon>Eukaryota</taxon>
        <taxon>Fungi</taxon>
        <taxon>Dikarya</taxon>
        <taxon>Ascomycota</taxon>
        <taxon>Pezizomycotina</taxon>
        <taxon>Dothideomycetes</taxon>
        <taxon>Dothideomycetidae</taxon>
        <taxon>Mycosphaerellales</taxon>
        <taxon>Extremaceae</taxon>
        <taxon>Extremus</taxon>
    </lineage>
</organism>
<keyword evidence="5" id="KW-0630">Potassium</keyword>
<evidence type="ECO:0000256" key="8">
    <source>
        <dbReference type="ARBA" id="ARBA00023136"/>
    </source>
</evidence>
<feature type="transmembrane region" description="Helical" evidence="10">
    <location>
        <begin position="445"/>
        <end position="465"/>
    </location>
</feature>
<evidence type="ECO:0000256" key="7">
    <source>
        <dbReference type="ARBA" id="ARBA00023065"/>
    </source>
</evidence>
<feature type="transmembrane region" description="Helical" evidence="10">
    <location>
        <begin position="240"/>
        <end position="263"/>
    </location>
</feature>
<dbReference type="AlphaFoldDB" id="A0AAJ0GII2"/>
<accession>A0AAJ0GII2</accession>
<evidence type="ECO:0000256" key="9">
    <source>
        <dbReference type="SAM" id="MobiDB-lite"/>
    </source>
</evidence>
<dbReference type="InterPro" id="IPR053952">
    <property type="entry name" value="K_trans_C"/>
</dbReference>
<keyword evidence="4 10" id="KW-0812">Transmembrane</keyword>
<name>A0AAJ0GII2_9PEZI</name>
<keyword evidence="6 10" id="KW-1133">Transmembrane helix</keyword>
<keyword evidence="14" id="KW-1185">Reference proteome</keyword>
<feature type="region of interest" description="Disordered" evidence="9">
    <location>
        <begin position="39"/>
        <end position="71"/>
    </location>
</feature>
<proteinExistence type="predicted"/>
<feature type="transmembrane region" description="Helical" evidence="10">
    <location>
        <begin position="399"/>
        <end position="424"/>
    </location>
</feature>
<dbReference type="PANTHER" id="PTHR30540">
    <property type="entry name" value="OSMOTIC STRESS POTASSIUM TRANSPORTER"/>
    <property type="match status" value="1"/>
</dbReference>
<evidence type="ECO:0000256" key="4">
    <source>
        <dbReference type="ARBA" id="ARBA00022692"/>
    </source>
</evidence>
<reference evidence="13" key="1">
    <citation type="submission" date="2023-04" db="EMBL/GenBank/DDBJ databases">
        <title>Black Yeasts Isolated from many extreme environments.</title>
        <authorList>
            <person name="Coleine C."/>
            <person name="Stajich J.E."/>
            <person name="Selbmann L."/>
        </authorList>
    </citation>
    <scope>NUCLEOTIDE SEQUENCE</scope>
    <source>
        <strain evidence="13">CCFEE 5312</strain>
    </source>
</reference>
<evidence type="ECO:0000256" key="1">
    <source>
        <dbReference type="ARBA" id="ARBA00004141"/>
    </source>
</evidence>